<keyword evidence="7" id="KW-0067">ATP-binding</keyword>
<dbReference type="Proteomes" id="UP001620645">
    <property type="component" value="Unassembled WGS sequence"/>
</dbReference>
<keyword evidence="5" id="KW-0808">Transferase</keyword>
<dbReference type="InterPro" id="IPR002934">
    <property type="entry name" value="Polymerase_NTP_transf_dom"/>
</dbReference>
<dbReference type="InterPro" id="IPR007012">
    <property type="entry name" value="PolA_pol_cen_dom"/>
</dbReference>
<feature type="compositionally biased region" description="Basic and acidic residues" evidence="11">
    <location>
        <begin position="636"/>
        <end position="650"/>
    </location>
</feature>
<dbReference type="GO" id="GO:0005524">
    <property type="term" value="F:ATP binding"/>
    <property type="evidence" value="ECO:0007669"/>
    <property type="project" value="UniProtKB-KW"/>
</dbReference>
<proteinExistence type="inferred from homology"/>
<feature type="compositionally biased region" description="Basic and acidic residues" evidence="11">
    <location>
        <begin position="692"/>
        <end position="725"/>
    </location>
</feature>
<protein>
    <recommendedName>
        <fullName evidence="3">polynucleotide adenylyltransferase</fullName>
        <ecNumber evidence="3">2.7.7.19</ecNumber>
    </recommendedName>
</protein>
<feature type="compositionally biased region" description="Polar residues" evidence="11">
    <location>
        <begin position="673"/>
        <end position="688"/>
    </location>
</feature>
<evidence type="ECO:0000256" key="4">
    <source>
        <dbReference type="ARBA" id="ARBA00022664"/>
    </source>
</evidence>
<dbReference type="GO" id="GO:0006397">
    <property type="term" value="P:mRNA processing"/>
    <property type="evidence" value="ECO:0007669"/>
    <property type="project" value="UniProtKB-KW"/>
</dbReference>
<keyword evidence="8" id="KW-0539">Nucleus</keyword>
<evidence type="ECO:0000256" key="8">
    <source>
        <dbReference type="ARBA" id="ARBA00023242"/>
    </source>
</evidence>
<feature type="domain" description="Poly(A) polymerase central" evidence="13">
    <location>
        <begin position="1842"/>
        <end position="1966"/>
    </location>
</feature>
<evidence type="ECO:0000259" key="13">
    <source>
        <dbReference type="Pfam" id="PF04928"/>
    </source>
</evidence>
<evidence type="ECO:0000256" key="3">
    <source>
        <dbReference type="ARBA" id="ARBA00012388"/>
    </source>
</evidence>
<comment type="caution">
    <text evidence="14">The sequence shown here is derived from an EMBL/GenBank/DDBJ whole genome shotgun (WGS) entry which is preliminary data.</text>
</comment>
<feature type="coiled-coil region" evidence="10">
    <location>
        <begin position="371"/>
        <end position="398"/>
    </location>
</feature>
<dbReference type="PANTHER" id="PTHR10682:SF10">
    <property type="entry name" value="POLYNUCLEOTIDE ADENYLYLTRANSFERASE"/>
    <property type="match status" value="1"/>
</dbReference>
<keyword evidence="15" id="KW-1185">Reference proteome</keyword>
<evidence type="ECO:0000256" key="1">
    <source>
        <dbReference type="ARBA" id="ARBA00004123"/>
    </source>
</evidence>
<dbReference type="GO" id="GO:0005634">
    <property type="term" value="C:nucleus"/>
    <property type="evidence" value="ECO:0007669"/>
    <property type="project" value="UniProtKB-SubCell"/>
</dbReference>
<dbReference type="InterPro" id="IPR043519">
    <property type="entry name" value="NT_sf"/>
</dbReference>
<dbReference type="SUPFAM" id="SSF81301">
    <property type="entry name" value="Nucleotidyltransferase"/>
    <property type="match status" value="1"/>
</dbReference>
<evidence type="ECO:0000256" key="7">
    <source>
        <dbReference type="ARBA" id="ARBA00022840"/>
    </source>
</evidence>
<evidence type="ECO:0000313" key="15">
    <source>
        <dbReference type="Proteomes" id="UP001620645"/>
    </source>
</evidence>
<dbReference type="Pfam" id="PF01909">
    <property type="entry name" value="NTP_transf_2"/>
    <property type="match status" value="1"/>
</dbReference>
<gene>
    <name evidence="14" type="ORF">niasHS_008164</name>
</gene>
<evidence type="ECO:0000313" key="14">
    <source>
        <dbReference type="EMBL" id="KAL3083819.1"/>
    </source>
</evidence>
<feature type="domain" description="Polymerase nucleotidyl transferase" evidence="12">
    <location>
        <begin position="1670"/>
        <end position="1714"/>
    </location>
</feature>
<dbReference type="GO" id="GO:1990817">
    <property type="term" value="F:poly(A) RNA polymerase activity"/>
    <property type="evidence" value="ECO:0007669"/>
    <property type="project" value="UniProtKB-EC"/>
</dbReference>
<evidence type="ECO:0000256" key="2">
    <source>
        <dbReference type="ARBA" id="ARBA00010912"/>
    </source>
</evidence>
<reference evidence="14 15" key="1">
    <citation type="submission" date="2024-10" db="EMBL/GenBank/DDBJ databases">
        <authorList>
            <person name="Kim D."/>
        </authorList>
    </citation>
    <scope>NUCLEOTIDE SEQUENCE [LARGE SCALE GENOMIC DNA]</scope>
    <source>
        <strain evidence="14">Taebaek</strain>
    </source>
</reference>
<dbReference type="Gene3D" id="3.30.460.10">
    <property type="entry name" value="Beta Polymerase, domain 2"/>
    <property type="match status" value="1"/>
</dbReference>
<dbReference type="Pfam" id="PF04928">
    <property type="entry name" value="PAP_central"/>
    <property type="match status" value="1"/>
</dbReference>
<evidence type="ECO:0000256" key="6">
    <source>
        <dbReference type="ARBA" id="ARBA00022741"/>
    </source>
</evidence>
<dbReference type="Gene3D" id="3.30.70.590">
    <property type="entry name" value="Poly(A) polymerase predicted RNA binding domain"/>
    <property type="match status" value="1"/>
</dbReference>
<dbReference type="PANTHER" id="PTHR10682">
    <property type="entry name" value="POLY A POLYMERASE"/>
    <property type="match status" value="1"/>
</dbReference>
<keyword evidence="6" id="KW-0547">Nucleotide-binding</keyword>
<accession>A0ABD2IV40</accession>
<evidence type="ECO:0000256" key="10">
    <source>
        <dbReference type="SAM" id="Coils"/>
    </source>
</evidence>
<feature type="region of interest" description="Disordered" evidence="11">
    <location>
        <begin position="622"/>
        <end position="729"/>
    </location>
</feature>
<feature type="coiled-coil region" evidence="10">
    <location>
        <begin position="813"/>
        <end position="854"/>
    </location>
</feature>
<organism evidence="14 15">
    <name type="scientific">Heterodera schachtii</name>
    <name type="common">Sugarbeet cyst nematode worm</name>
    <name type="synonym">Tylenchus schachtii</name>
    <dbReference type="NCBI Taxonomy" id="97005"/>
    <lineage>
        <taxon>Eukaryota</taxon>
        <taxon>Metazoa</taxon>
        <taxon>Ecdysozoa</taxon>
        <taxon>Nematoda</taxon>
        <taxon>Chromadorea</taxon>
        <taxon>Rhabditida</taxon>
        <taxon>Tylenchina</taxon>
        <taxon>Tylenchomorpha</taxon>
        <taxon>Tylenchoidea</taxon>
        <taxon>Heteroderidae</taxon>
        <taxon>Heteroderinae</taxon>
        <taxon>Heterodera</taxon>
    </lineage>
</organism>
<comment type="subcellular location">
    <subcellularLocation>
        <location evidence="1">Nucleus</location>
    </subcellularLocation>
</comment>
<name>A0ABD2IV40_HETSC</name>
<keyword evidence="10" id="KW-0175">Coiled coil</keyword>
<keyword evidence="4" id="KW-0507">mRNA processing</keyword>
<dbReference type="EC" id="2.7.7.19" evidence="3"/>
<comment type="similarity">
    <text evidence="2">Belongs to the poly(A) polymerase family.</text>
</comment>
<evidence type="ECO:0000256" key="5">
    <source>
        <dbReference type="ARBA" id="ARBA00022679"/>
    </source>
</evidence>
<evidence type="ECO:0000256" key="11">
    <source>
        <dbReference type="SAM" id="MobiDB-lite"/>
    </source>
</evidence>
<dbReference type="EMBL" id="JBICCN010000248">
    <property type="protein sequence ID" value="KAL3083819.1"/>
    <property type="molecule type" value="Genomic_DNA"/>
</dbReference>
<comment type="catalytic activity">
    <reaction evidence="9">
        <text>RNA(n) + ATP = RNA(n)-3'-adenine ribonucleotide + diphosphate</text>
        <dbReference type="Rhea" id="RHEA:11332"/>
        <dbReference type="Rhea" id="RHEA-COMP:14527"/>
        <dbReference type="Rhea" id="RHEA-COMP:17347"/>
        <dbReference type="ChEBI" id="CHEBI:30616"/>
        <dbReference type="ChEBI" id="CHEBI:33019"/>
        <dbReference type="ChEBI" id="CHEBI:140395"/>
        <dbReference type="ChEBI" id="CHEBI:173115"/>
        <dbReference type="EC" id="2.7.7.19"/>
    </reaction>
</comment>
<evidence type="ECO:0000256" key="9">
    <source>
        <dbReference type="ARBA" id="ARBA00048830"/>
    </source>
</evidence>
<sequence>MKNFITFFRVGDDQQQRLIGTLHVNFIVWFLRQNVGEMLHMANKRFEMTKGDTGTFIDQDNWEKMVKKVQKSRSKLTICLMYQFGVSVHNFMQFVGLNTVEWVNLLHRLKMDELINAHPEINCVDDDEVEEFYQFLIDTSLIDTIVGFCLGEFLKMSDSFRHFFCHENDMLALKIEISSKMVDAPNLVHLEDQFPEVLRIDISLTTTLFERCRLLLMYRSNSAQFRKTYGHWAVGWLIGELRQFHDSFLSLGPSGLNARDLATLSETVDEQCAKALDEMMSERQMCVLARLNELLLTQFGRKEMMHRLDKRLKKQAKAEECADERRRADTLDQFKRTVFSKAIVISINKIISQNGTSSQIFLAMLNFPGAKTRLLKLMGGSKERMDELEDEHGQLKNRFYEQDVFLDDNRLSSHYDLVLAADIEWFRAGKLGADLVVFMRWAKRTMAERRFGTAVYDKMRIYVEEHIYDPLFDGDEEETKRAEKFLKKMFFYTKNLLEIVPRGDEDGGGAKACWKKWSEFVAKGGQKMMDLPKQMEEENWQWMGQLHLREFVGLMEAQGNTNLANLISVLRSADGTNAMEGLCKLFDQQTIVELFRLLHIDPNLLGCPLPPQMKIVLIEAENEEENGSSSSSSNSETEKENGKAKAKDGTFGEIGTKNGGQLATSAAVETENVEQIGQEEQQQNSSSDWESDEKSAEKYLEKKMAEKRQKSNEDDDRESQSKSELIECPPKSVPVEMLRDIDRANNNVLMRFLFAQLMEFLPADDLPFRLINGQKILLIQLYAIIWYLSELATKLILSAAKMEPLDDGQRNRRQILDTEVAKLRKDLAQLRNELAKLKNELKSDGQQKKRMLLENETEAVELGIFRTYKFVQHIALNKQLTENGMGWHEIIGEISGIEVMLDKMDGSSAQGNQWKIVPFDGQEMLIIYSQFVETSDQILETTFYFVYDLFARFTELQRFFCALPGTKELTNAKWKLNLAIGEQNLSSLDKLFPDILHFDVPLTLSVVASLKAFLAHKFGTDQSQHAEALHALPLSLEEAKEKVDKFIASGFEQLHNDKYWKMWRSVRRSVFKSLAEDDGNSGQMLHSLCIVHVFSTFLDNEEKSMQKMVKKRGMLRDEPKKLDLDKCARSDVQQQILELQRTVHMPVRVAFLDNFFGNNTFLFSNFIKENRGARNRIKKMFGPNLELFSKLIKKHRTELIDPQMFHIDKLLPLYLDALFGVDIGILVVGKLSVFIAVLVRWMDAELLSNHSNMTVGLRQVGNMVWKPRTRPYFEDMFDELIDDDLDELERKSYLLKELIKGLLQFVDQKRHERDLGKLDMRMTSKTDTRKGRKKNNLLIKIGKNVIGPIKESNLAIEWQQMEAEALARAAERRKGAETEEEQEEQQMISWLHHAQWDTIVELLENELVREQLKIGFILNDEAKERLTYLSKKEMLNIGAFINEIQHRIETIEKISKSNGMENSQRKIGGEKENLKKLMERHKNEKNGGIGTLEIKQKLCGILKRIATEKDTNCGGDESTVGDGGRSTVEKEIKLVQMQLHKNKMAKTIIGEGENGTDIWPKMTKSDILNDLFETKRTKANSMDRFNEHIENWRNLLRQQNLDKKLSERFSGRSETERENLENLCEMHENLQQIYFQGTEYKTQDEMLHQILEENGYGRKETPKDLMEGIKRTISKWSNGDARLIVTGSHLLDTQTPGSDIDTICIMPQKLSYLEEKNKFFGNYIFNCHLNDGNLEERKCGDDSLFCQFCKNPKLEEITKISSAYIQMLQLKMSGVKFDISLVLIPGMEYLPDEPLDGDDIEWMMEVLANQQRPQRAMLRTLSSYLANKEIIALLNEKNHTKFRALSLALKFWAKSNYIYGNVYGFFNGISLSILATKIILLYPNGSVLFMFEQLLFIFTIWNWPMPVKLSDSDKPIGVFEPFSWNISQQETLTMPIITPSFLSQNCTYNINKATFKIIQKAMRKTLFELKVFRNEPNKNSLKNLYTGENFTEKYRYFVTISCIVNIHEHITQFCQFVERKIRLKIANFDEMTDQMVEFGHLKPTKEMANGQQNECPATLDLTDFTRSAPLCKIWLIGLKLNDGIKNIKEENEEKINEKLGKELDAKIYKEYESEVLKGLFQHVRLKSTFVTSEQLAQWNIGK</sequence>
<dbReference type="SUPFAM" id="SSF81631">
    <property type="entry name" value="PAP/OAS1 substrate-binding domain"/>
    <property type="match status" value="1"/>
</dbReference>
<evidence type="ECO:0000259" key="12">
    <source>
        <dbReference type="Pfam" id="PF01909"/>
    </source>
</evidence>
<dbReference type="Gene3D" id="1.10.1410.10">
    <property type="match status" value="1"/>
</dbReference>